<accession>A0A7U4QJZ0</accession>
<dbReference type="AlphaFoldDB" id="A0A7U4QJZ0"/>
<gene>
    <name evidence="1" type="ORF">HS1_000949</name>
</gene>
<dbReference type="RefSeq" id="WP_066061673.1">
    <property type="nucleotide sequence ID" value="NZ_CP013015.1"/>
</dbReference>
<dbReference type="EMBL" id="CP013015">
    <property type="protein sequence ID" value="AMM40753.1"/>
    <property type="molecule type" value="Genomic_DNA"/>
</dbReference>
<name>A0A7U4QJZ0_DESA2</name>
<reference evidence="1 2" key="1">
    <citation type="submission" date="2015-10" db="EMBL/GenBank/DDBJ databases">
        <title>Candidatus Desulfofervidus auxilii, a hydrogenotrophic sulfate-reducing bacterium involved in the thermophilic anaerobic oxidation of methane.</title>
        <authorList>
            <person name="Krukenberg V."/>
            <person name="Richter M."/>
            <person name="Wegener G."/>
        </authorList>
    </citation>
    <scope>NUCLEOTIDE SEQUENCE [LARGE SCALE GENOMIC DNA]</scope>
    <source>
        <strain evidence="1 2">HS1</strain>
    </source>
</reference>
<organism evidence="1 2">
    <name type="scientific">Desulfofervidus auxilii</name>
    <dbReference type="NCBI Taxonomy" id="1621989"/>
    <lineage>
        <taxon>Bacteria</taxon>
        <taxon>Pseudomonadati</taxon>
        <taxon>Thermodesulfobacteriota</taxon>
        <taxon>Candidatus Desulfofervidia</taxon>
        <taxon>Candidatus Desulfofervidales</taxon>
        <taxon>Candidatus Desulfofervidaceae</taxon>
        <taxon>Candidatus Desulfofervidus</taxon>
    </lineage>
</organism>
<proteinExistence type="predicted"/>
<protein>
    <submittedName>
        <fullName evidence="1">Uncharacterized protein</fullName>
    </submittedName>
</protein>
<sequence>MGKCIHKDFVCYMGWREKPIGTGEAAVIVIPLREDKLTDNQLAELMKPLKVTTFSQETIDFTIQELD</sequence>
<keyword evidence="2" id="KW-1185">Reference proteome</keyword>
<evidence type="ECO:0000313" key="1">
    <source>
        <dbReference type="EMBL" id="AMM40753.1"/>
    </source>
</evidence>
<dbReference type="Proteomes" id="UP000070560">
    <property type="component" value="Chromosome"/>
</dbReference>
<dbReference type="KEGG" id="daw:HS1_000949"/>
<evidence type="ECO:0000313" key="2">
    <source>
        <dbReference type="Proteomes" id="UP000070560"/>
    </source>
</evidence>